<evidence type="ECO:0000313" key="4">
    <source>
        <dbReference type="Proteomes" id="UP000002372"/>
    </source>
</evidence>
<dbReference type="AlphaFoldDB" id="D6CNH7"/>
<accession>D6CNH7</accession>
<keyword evidence="1" id="KW-1133">Transmembrane helix</keyword>
<evidence type="ECO:0000259" key="2">
    <source>
        <dbReference type="PROSITE" id="PS51782"/>
    </source>
</evidence>
<keyword evidence="1" id="KW-0812">Transmembrane</keyword>
<name>D6CNH7_THIA3</name>
<feature type="domain" description="LysM" evidence="2">
    <location>
        <begin position="82"/>
        <end position="129"/>
    </location>
</feature>
<dbReference type="Gene3D" id="3.10.350.10">
    <property type="entry name" value="LysM domain"/>
    <property type="match status" value="1"/>
</dbReference>
<dbReference type="InterPro" id="IPR016930">
    <property type="entry name" value="UCP029644"/>
</dbReference>
<protein>
    <submittedName>
        <fullName evidence="3">LysM motif protein</fullName>
    </submittedName>
</protein>
<gene>
    <name evidence="3" type="ordered locus">THI_3521</name>
</gene>
<dbReference type="eggNOG" id="COG1652">
    <property type="taxonomic scope" value="Bacteria"/>
</dbReference>
<dbReference type="Gene3D" id="2.60.120.1440">
    <property type="match status" value="1"/>
</dbReference>
<reference evidence="4" key="2">
    <citation type="journal article" date="2010" name="PLoS Genet.">
        <title>Structure, function, and evolution of the Thiomonas spp. genome.</title>
        <authorList>
            <person name="Arsene-Ploetze F."/>
            <person name="Koechler S."/>
            <person name="Marchal M."/>
            <person name="Coppee J.Y."/>
            <person name="Chandler M."/>
            <person name="Bonnefoy V."/>
            <person name="Brochier-Armanet C."/>
            <person name="Barakat M."/>
            <person name="Barbe V."/>
            <person name="Battaglia-Brunet F."/>
            <person name="Bruneel O."/>
            <person name="Bryan C.G."/>
            <person name="Cleiss-Arnold J."/>
            <person name="Cruveiller S."/>
            <person name="Erhardt M."/>
            <person name="Heinrich-Salmeron A."/>
            <person name="Hommais F."/>
            <person name="Joulian C."/>
            <person name="Krin E."/>
            <person name="Lieutaud A."/>
            <person name="Lievremont D."/>
            <person name="Michel C."/>
            <person name="Muller D."/>
            <person name="Ortet P."/>
            <person name="Proux C."/>
            <person name="Siguier P."/>
            <person name="Roche D."/>
            <person name="Rouy Z."/>
            <person name="Salvignol G."/>
            <person name="Slyemi D."/>
            <person name="Talla E."/>
            <person name="Weiss S."/>
            <person name="Weissenbach J."/>
            <person name="Medigue C."/>
            <person name="Bertin P.N."/>
        </authorList>
    </citation>
    <scope>NUCLEOTIDE SEQUENCE [LARGE SCALE GENOMIC DNA]</scope>
    <source>
        <strain evidence="4">DSM 22701 / CIP 110005 / 3As</strain>
    </source>
</reference>
<dbReference type="InterPro" id="IPR013783">
    <property type="entry name" value="Ig-like_fold"/>
</dbReference>
<dbReference type="EMBL" id="FP475956">
    <property type="protein sequence ID" value="CAZ90105.1"/>
    <property type="molecule type" value="Genomic_DNA"/>
</dbReference>
<dbReference type="PANTHER" id="PTHR38731:SF3">
    <property type="entry name" value="BLL6125 PROTEIN"/>
    <property type="match status" value="1"/>
</dbReference>
<dbReference type="PANTHER" id="PTHR38731">
    <property type="entry name" value="LIPL45-RELATED LIPOPROTEIN-RELATED"/>
    <property type="match status" value="1"/>
</dbReference>
<dbReference type="PIRSF" id="PIRSF029644">
    <property type="entry name" value="UCP029644"/>
    <property type="match status" value="1"/>
</dbReference>
<dbReference type="Pfam" id="PF04773">
    <property type="entry name" value="FecR"/>
    <property type="match status" value="1"/>
</dbReference>
<evidence type="ECO:0000313" key="3">
    <source>
        <dbReference type="EMBL" id="CAZ90105.1"/>
    </source>
</evidence>
<proteinExistence type="predicted"/>
<organism evidence="3 4">
    <name type="scientific">Thiomonas arsenitoxydans (strain DSM 22701 / CIP 110005 / 3As)</name>
    <dbReference type="NCBI Taxonomy" id="426114"/>
    <lineage>
        <taxon>Bacteria</taxon>
        <taxon>Pseudomonadati</taxon>
        <taxon>Pseudomonadota</taxon>
        <taxon>Betaproteobacteria</taxon>
        <taxon>Burkholderiales</taxon>
        <taxon>Thiomonas</taxon>
    </lineage>
</organism>
<keyword evidence="1" id="KW-0472">Membrane</keyword>
<dbReference type="Gene3D" id="2.60.40.10">
    <property type="entry name" value="Immunoglobulins"/>
    <property type="match status" value="1"/>
</dbReference>
<dbReference type="eggNOG" id="COG4254">
    <property type="taxonomic scope" value="Bacteria"/>
</dbReference>
<reference key="1">
    <citation type="submission" date="2009-07" db="EMBL/GenBank/DDBJ databases">
        <authorList>
            <person name="Genoscope - CEA"/>
        </authorList>
    </citation>
    <scope>NUCLEOTIDE SEQUENCE</scope>
    <source>
        <strain>3As</strain>
    </source>
</reference>
<dbReference type="KEGG" id="thi:THI_3521"/>
<feature type="transmembrane region" description="Helical" evidence="1">
    <location>
        <begin position="48"/>
        <end position="67"/>
    </location>
</feature>
<sequence>MNPTLERVRAENVGLPLFCRRLEPDVTLMRLPTPLFFTRLSARQSPRLRALLLAVFAWVIVPTLALAQTAPTTTSVSGEPMWRYTVRPGDTLIGLGQRYLRDPAQWPQIQRDNRVGNPRQIPPGTVLLFPADLLRQQPSKAQLVQAFGAVRWRAQATEAWQDAQPGQTLAAGAQVQVPDSGSAVIELANGTRLALQPGSALTLDTLSLYADGLMADTRLRLQQGQIDIQDNPRRLPNQNLRILTPSAQAVVRGTRFRVGAGAEATREETLGGAVELQAAGAQVRVDAGMGSLARTGQPPLPPVRLLPSPDVSALPSLFEQLPLRFTLPAQAGAVSWFGQVLAESDSAQVLVQKTSTGKTLSVADLPNGRYVLRLRAVDANGLQGQDASHAFTVFARPFFPMLTAPAAGATVRVARPRLAWSELLDVARSHLQLAAQDDFARPLYDVEQQGAHWTPPADLAAGVWHWRVASIDAQGQQGPWSPPQTFRYVPGPGPADLAKATMRFDRDHLLLDLPAAPSGQHYALTLSDHANLQPALAQMQTPGGALTLPRPSSGKRYLGARLVDDSDGTQGPPVVQVIDVPPRYPDLWLLLIPLLPAL</sequence>
<dbReference type="CDD" id="cd00118">
    <property type="entry name" value="LysM"/>
    <property type="match status" value="1"/>
</dbReference>
<dbReference type="Pfam" id="PF01476">
    <property type="entry name" value="LysM"/>
    <property type="match status" value="1"/>
</dbReference>
<dbReference type="InterPro" id="IPR006860">
    <property type="entry name" value="FecR"/>
</dbReference>
<dbReference type="SUPFAM" id="SSF54106">
    <property type="entry name" value="LysM domain"/>
    <property type="match status" value="1"/>
</dbReference>
<dbReference type="PROSITE" id="PS51782">
    <property type="entry name" value="LYSM"/>
    <property type="match status" value="1"/>
</dbReference>
<evidence type="ECO:0000256" key="1">
    <source>
        <dbReference type="SAM" id="Phobius"/>
    </source>
</evidence>
<dbReference type="Proteomes" id="UP000002372">
    <property type="component" value="Chromosome"/>
</dbReference>
<dbReference type="HOGENOM" id="CLU_036396_1_0_4"/>
<dbReference type="InterPro" id="IPR036779">
    <property type="entry name" value="LysM_dom_sf"/>
</dbReference>
<dbReference type="InterPro" id="IPR018392">
    <property type="entry name" value="LysM"/>
</dbReference>